<dbReference type="PANTHER" id="PTHR43390">
    <property type="entry name" value="SIGNAL PEPTIDASE I"/>
    <property type="match status" value="1"/>
</dbReference>
<dbReference type="InterPro" id="IPR036286">
    <property type="entry name" value="LexA/Signal_pep-like_sf"/>
</dbReference>
<accession>A0A0G1FUQ5</accession>
<proteinExistence type="inferred from homology"/>
<feature type="active site" evidence="5">
    <location>
        <position position="46"/>
    </location>
</feature>
<dbReference type="Gene3D" id="2.10.109.10">
    <property type="entry name" value="Umud Fragment, subunit A"/>
    <property type="match status" value="1"/>
</dbReference>
<organism evidence="8 9">
    <name type="scientific">Candidatus Gottesmanbacteria bacterium GW2011_GWA2_43_14</name>
    <dbReference type="NCBI Taxonomy" id="1618443"/>
    <lineage>
        <taxon>Bacteria</taxon>
        <taxon>Candidatus Gottesmaniibacteriota</taxon>
    </lineage>
</organism>
<evidence type="ECO:0000313" key="9">
    <source>
        <dbReference type="Proteomes" id="UP000034894"/>
    </source>
</evidence>
<dbReference type="NCBIfam" id="TIGR02227">
    <property type="entry name" value="sigpep_I_bact"/>
    <property type="match status" value="1"/>
</dbReference>
<dbReference type="SUPFAM" id="SSF51306">
    <property type="entry name" value="LexA/Signal peptidase"/>
    <property type="match status" value="1"/>
</dbReference>
<evidence type="ECO:0000256" key="4">
    <source>
        <dbReference type="ARBA" id="ARBA00022801"/>
    </source>
</evidence>
<comment type="caution">
    <text evidence="8">The sequence shown here is derived from an EMBL/GenBank/DDBJ whole genome shotgun (WGS) entry which is preliminary data.</text>
</comment>
<evidence type="ECO:0000256" key="5">
    <source>
        <dbReference type="PIRSR" id="PIRSR600223-1"/>
    </source>
</evidence>
<dbReference type="GO" id="GO:0004252">
    <property type="term" value="F:serine-type endopeptidase activity"/>
    <property type="evidence" value="ECO:0007669"/>
    <property type="project" value="InterPro"/>
</dbReference>
<reference evidence="8 9" key="1">
    <citation type="journal article" date="2015" name="Nature">
        <title>rRNA introns, odd ribosomes, and small enigmatic genomes across a large radiation of phyla.</title>
        <authorList>
            <person name="Brown C.T."/>
            <person name="Hug L.A."/>
            <person name="Thomas B.C."/>
            <person name="Sharon I."/>
            <person name="Castelle C.J."/>
            <person name="Singh A."/>
            <person name="Wilkins M.J."/>
            <person name="Williams K.H."/>
            <person name="Banfield J.F."/>
        </authorList>
    </citation>
    <scope>NUCLEOTIDE SEQUENCE [LARGE SCALE GENOMIC DNA]</scope>
</reference>
<evidence type="ECO:0000256" key="1">
    <source>
        <dbReference type="ARBA" id="ARBA00000677"/>
    </source>
</evidence>
<name>A0A0G1FUQ5_9BACT</name>
<evidence type="ECO:0000256" key="3">
    <source>
        <dbReference type="ARBA" id="ARBA00013208"/>
    </source>
</evidence>
<evidence type="ECO:0000256" key="2">
    <source>
        <dbReference type="ARBA" id="ARBA00009370"/>
    </source>
</evidence>
<dbReference type="InterPro" id="IPR035940">
    <property type="entry name" value="CAP_sf"/>
</dbReference>
<evidence type="ECO:0000313" key="8">
    <source>
        <dbReference type="EMBL" id="KKS98721.1"/>
    </source>
</evidence>
<gene>
    <name evidence="8" type="primary">traF</name>
    <name evidence="8" type="ORF">UV73_C0001G0242</name>
</gene>
<keyword evidence="6" id="KW-0645">Protease</keyword>
<sequence length="455" mass="51220">MRKFALLIILTAVAVIAGLGLPSQLRTAAFNLGMLSEEIAISGTGSMYPTFPKSTGVSDEDASRQTVATPRMKKYPAGLKIFGQSFFSYKLGRGDIVEFENEMTRKITRDKYREATGFVKRIVALPGDEIELRDGYVYLSGEKAEEPYTAKPRSTYGGAFLSDCNTVKVPANYIFVMGDNRKASLDSRHDLGFVAINDVHHVLPLSEQDKYRNNWRDISADGEYAHSPTLNESDFVEALNEVRQSKKLKALANDGKLVHSARIRGLSILKTDDFSTEATRSGVDLSRSIRESDYKNIIFGELFTRGFYESEELMENFREFPDSSEILYSTEYQDIGAAAVIDEINGCPTQVIVIHLGGYQDPEYDPDDVASWKKLVENLTSIIPSWENLRTAENVNREKLERLLDLLAQRLSNAGKIYSRLSQNQWLSADEEKFVQADKELHTEAENIINELNRQ</sequence>
<dbReference type="GO" id="GO:0009003">
    <property type="term" value="F:signal peptidase activity"/>
    <property type="evidence" value="ECO:0007669"/>
    <property type="project" value="UniProtKB-EC"/>
</dbReference>
<dbReference type="InterPro" id="IPR019758">
    <property type="entry name" value="Pept_S26A_signal_pept_1_CS"/>
</dbReference>
<comment type="catalytic activity">
    <reaction evidence="1 6">
        <text>Cleavage of hydrophobic, N-terminal signal or leader sequences from secreted and periplasmic proteins.</text>
        <dbReference type="EC" id="3.4.21.89"/>
    </reaction>
</comment>
<dbReference type="GO" id="GO:0006465">
    <property type="term" value="P:signal peptide processing"/>
    <property type="evidence" value="ECO:0007669"/>
    <property type="project" value="InterPro"/>
</dbReference>
<comment type="subcellular location">
    <subcellularLocation>
        <location evidence="6">Membrane</location>
        <topology evidence="6">Single-pass type II membrane protein</topology>
    </subcellularLocation>
</comment>
<dbReference type="CDD" id="cd06530">
    <property type="entry name" value="S26_SPase_I"/>
    <property type="match status" value="1"/>
</dbReference>
<dbReference type="PANTHER" id="PTHR43390:SF1">
    <property type="entry name" value="CHLOROPLAST PROCESSING PEPTIDASE"/>
    <property type="match status" value="1"/>
</dbReference>
<dbReference type="InterPro" id="IPR000223">
    <property type="entry name" value="Pept_S26A_signal_pept_1"/>
</dbReference>
<dbReference type="Pfam" id="PF10502">
    <property type="entry name" value="Peptidase_S26"/>
    <property type="match status" value="1"/>
</dbReference>
<dbReference type="PROSITE" id="PS00761">
    <property type="entry name" value="SPASE_I_3"/>
    <property type="match status" value="1"/>
</dbReference>
<dbReference type="InterPro" id="IPR019533">
    <property type="entry name" value="Peptidase_S26"/>
</dbReference>
<feature type="active site" evidence="5">
    <location>
        <position position="120"/>
    </location>
</feature>
<dbReference type="Proteomes" id="UP000034894">
    <property type="component" value="Unassembled WGS sequence"/>
</dbReference>
<dbReference type="STRING" id="1618443.UV73_C0001G0242"/>
<evidence type="ECO:0000256" key="6">
    <source>
        <dbReference type="RuleBase" id="RU362042"/>
    </source>
</evidence>
<dbReference type="Gene3D" id="3.40.33.10">
    <property type="entry name" value="CAP"/>
    <property type="match status" value="1"/>
</dbReference>
<dbReference type="PROSITE" id="PS00760">
    <property type="entry name" value="SPASE_I_2"/>
    <property type="match status" value="1"/>
</dbReference>
<dbReference type="EC" id="3.4.21.89" evidence="3 6"/>
<keyword evidence="4 6" id="KW-0378">Hydrolase</keyword>
<dbReference type="InterPro" id="IPR019757">
    <property type="entry name" value="Pept_S26A_signal_pept_1_Lys-AS"/>
</dbReference>
<dbReference type="GO" id="GO:0016020">
    <property type="term" value="C:membrane"/>
    <property type="evidence" value="ECO:0007669"/>
    <property type="project" value="UniProtKB-SubCell"/>
</dbReference>
<evidence type="ECO:0000259" key="7">
    <source>
        <dbReference type="Pfam" id="PF10502"/>
    </source>
</evidence>
<feature type="domain" description="Peptidase S26" evidence="7">
    <location>
        <begin position="44"/>
        <end position="199"/>
    </location>
</feature>
<dbReference type="EMBL" id="LCFP01000001">
    <property type="protein sequence ID" value="KKS98721.1"/>
    <property type="molecule type" value="Genomic_DNA"/>
</dbReference>
<dbReference type="PRINTS" id="PR00727">
    <property type="entry name" value="LEADERPTASE"/>
</dbReference>
<protein>
    <recommendedName>
        <fullName evidence="3 6">Signal peptidase I</fullName>
        <ecNumber evidence="3 6">3.4.21.89</ecNumber>
    </recommendedName>
</protein>
<dbReference type="AlphaFoldDB" id="A0A0G1FUQ5"/>
<comment type="similarity">
    <text evidence="2 6">Belongs to the peptidase S26 family.</text>
</comment>